<dbReference type="OMA" id="WGLTLNW"/>
<gene>
    <name evidence="7" type="ORF">SMACR_08433</name>
</gene>
<dbReference type="SUPFAM" id="SSF51905">
    <property type="entry name" value="FAD/NAD(P)-binding domain"/>
    <property type="match status" value="1"/>
</dbReference>
<dbReference type="InterPro" id="IPR002938">
    <property type="entry name" value="FAD-bd"/>
</dbReference>
<dbReference type="Proteomes" id="UP000433876">
    <property type="component" value="Unassembled WGS sequence"/>
</dbReference>
<evidence type="ECO:0000313" key="8">
    <source>
        <dbReference type="Proteomes" id="UP000433876"/>
    </source>
</evidence>
<evidence type="ECO:0000256" key="5">
    <source>
        <dbReference type="ARBA" id="ARBA00023033"/>
    </source>
</evidence>
<evidence type="ECO:0000256" key="1">
    <source>
        <dbReference type="ARBA" id="ARBA00001974"/>
    </source>
</evidence>
<evidence type="ECO:0000259" key="6">
    <source>
        <dbReference type="Pfam" id="PF01494"/>
    </source>
</evidence>
<dbReference type="GO" id="GO:0004497">
    <property type="term" value="F:monooxygenase activity"/>
    <property type="evidence" value="ECO:0007669"/>
    <property type="project" value="UniProtKB-KW"/>
</dbReference>
<accession>A0A8S8ZC57</accession>
<dbReference type="PRINTS" id="PR00420">
    <property type="entry name" value="RNGMNOXGNASE"/>
</dbReference>
<dbReference type="GO" id="GO:0071949">
    <property type="term" value="F:FAD binding"/>
    <property type="evidence" value="ECO:0007669"/>
    <property type="project" value="InterPro"/>
</dbReference>
<evidence type="ECO:0000256" key="3">
    <source>
        <dbReference type="ARBA" id="ARBA00022827"/>
    </source>
</evidence>
<evidence type="ECO:0000256" key="2">
    <source>
        <dbReference type="ARBA" id="ARBA00022630"/>
    </source>
</evidence>
<proteinExistence type="predicted"/>
<keyword evidence="2" id="KW-0285">Flavoprotein</keyword>
<evidence type="ECO:0000256" key="4">
    <source>
        <dbReference type="ARBA" id="ARBA00023002"/>
    </source>
</evidence>
<dbReference type="InterPro" id="IPR036188">
    <property type="entry name" value="FAD/NAD-bd_sf"/>
</dbReference>
<reference evidence="7 8" key="1">
    <citation type="submission" date="2017-07" db="EMBL/GenBank/DDBJ databases">
        <title>Genome sequence of the Sordaria macrospora wild type strain R19027.</title>
        <authorList>
            <person name="Nowrousian M."/>
            <person name="Teichert I."/>
            <person name="Kueck U."/>
        </authorList>
    </citation>
    <scope>NUCLEOTIDE SEQUENCE [LARGE SCALE GENOMIC DNA]</scope>
    <source>
        <strain evidence="7 8">R19027</strain>
        <tissue evidence="7">Mycelium</tissue>
    </source>
</reference>
<organism evidence="7 8">
    <name type="scientific">Sordaria macrospora</name>
    <dbReference type="NCBI Taxonomy" id="5147"/>
    <lineage>
        <taxon>Eukaryota</taxon>
        <taxon>Fungi</taxon>
        <taxon>Dikarya</taxon>
        <taxon>Ascomycota</taxon>
        <taxon>Pezizomycotina</taxon>
        <taxon>Sordariomycetes</taxon>
        <taxon>Sordariomycetidae</taxon>
        <taxon>Sordariales</taxon>
        <taxon>Sordariaceae</taxon>
        <taxon>Sordaria</taxon>
    </lineage>
</organism>
<feature type="domain" description="FAD-binding" evidence="6">
    <location>
        <begin position="22"/>
        <end position="212"/>
    </location>
</feature>
<dbReference type="VEuPathDB" id="FungiDB:SMAC_08433"/>
<keyword evidence="4" id="KW-0560">Oxidoreductase</keyword>
<dbReference type="EMBL" id="NMPR01000249">
    <property type="protein sequence ID" value="KAA8624190.1"/>
    <property type="molecule type" value="Genomic_DNA"/>
</dbReference>
<sequence>MPSSAHVKVSNAPDSNQMPQRRVLIIGAGISGLLLAQVLKLHSIPFTIFDREPSPTARDKKENLGWGLTIHWSLAALRYLLPEELVQRLPETYVDRKAIEAGRTGTFPFYDLSTGELKASVPEVGENSRVRVERRRLRELLGVGVEVKWDKSVKQVDTGEEFVTVAFDDETATSGTLLVACDGANSVIRRALFPEEQYPKYRIPVRVMGVRLECSKEDIEPVRALDPFFLQGSCPATRSYVYVSVLDAPGNSPNKGTDKYTVQVVVSWPIRSGVLGQSSPIPVPESNDERLGLLKTFAALWSEPFKSLVCNAPGDTEVKRLDLADWAPPKGLRSAGRVTFVGDALHPMAMYRGEGANHAIFDVLEFAQQVISHLEDTTAKLRDAIDRYEDSVIIRSRPAVFASRQACIDAHWWERIRGSTPLLSRRTPSMEFEEGDVCIWSD</sequence>
<dbReference type="Pfam" id="PF01494">
    <property type="entry name" value="FAD_binding_3"/>
    <property type="match status" value="1"/>
</dbReference>
<comment type="cofactor">
    <cofactor evidence="1">
        <name>FAD</name>
        <dbReference type="ChEBI" id="CHEBI:57692"/>
    </cofactor>
</comment>
<keyword evidence="5" id="KW-0503">Monooxygenase</keyword>
<protein>
    <recommendedName>
        <fullName evidence="6">FAD-binding domain-containing protein</fullName>
    </recommendedName>
</protein>
<evidence type="ECO:0000313" key="7">
    <source>
        <dbReference type="EMBL" id="KAA8624190.1"/>
    </source>
</evidence>
<dbReference type="AlphaFoldDB" id="A0A8S8ZC57"/>
<dbReference type="PANTHER" id="PTHR47178">
    <property type="entry name" value="MONOOXYGENASE, FAD-BINDING"/>
    <property type="match status" value="1"/>
</dbReference>
<dbReference type="PANTHER" id="PTHR47178:SF1">
    <property type="entry name" value="FAD-BINDING DOMAIN-CONTAINING PROTEIN-RELATED"/>
    <property type="match status" value="1"/>
</dbReference>
<keyword evidence="3" id="KW-0274">FAD</keyword>
<comment type="caution">
    <text evidence="7">The sequence shown here is derived from an EMBL/GenBank/DDBJ whole genome shotgun (WGS) entry which is preliminary data.</text>
</comment>
<dbReference type="Gene3D" id="3.50.50.60">
    <property type="entry name" value="FAD/NAD(P)-binding domain"/>
    <property type="match status" value="1"/>
</dbReference>
<name>A0A8S8ZC57_SORMA</name>